<protein>
    <submittedName>
        <fullName evidence="3">Uncharacterized protein</fullName>
    </submittedName>
</protein>
<evidence type="ECO:0000256" key="1">
    <source>
        <dbReference type="SAM" id="MobiDB-lite"/>
    </source>
</evidence>
<feature type="transmembrane region" description="Helical" evidence="2">
    <location>
        <begin position="16"/>
        <end position="35"/>
    </location>
</feature>
<dbReference type="Proteomes" id="UP000228775">
    <property type="component" value="Unassembled WGS sequence"/>
</dbReference>
<dbReference type="AlphaFoldDB" id="A0A2M7AX89"/>
<proteinExistence type="predicted"/>
<keyword evidence="2" id="KW-0472">Membrane</keyword>
<sequence length="124" mass="13802">MTFSQKLKNLPLRTRQILMAICVTISSLAIFLFWAHSLKNTTFQNSQNESITQQDGQNGIMPSLKQTVGSSLADIISLFKTGKQKVQDSFKSEQNIEINNQNNNPENSNQSNNGLPGITPHQLP</sequence>
<gene>
    <name evidence="3" type="ORF">COS76_02145</name>
</gene>
<organism evidence="3 4">
    <name type="scientific">Candidatus Portnoybacteria bacterium CG06_land_8_20_14_3_00_39_12</name>
    <dbReference type="NCBI Taxonomy" id="1974809"/>
    <lineage>
        <taxon>Bacteria</taxon>
        <taxon>Candidatus Portnoyibacteriota</taxon>
    </lineage>
</organism>
<feature type="compositionally biased region" description="Low complexity" evidence="1">
    <location>
        <begin position="95"/>
        <end position="113"/>
    </location>
</feature>
<evidence type="ECO:0000256" key="2">
    <source>
        <dbReference type="SAM" id="Phobius"/>
    </source>
</evidence>
<keyword evidence="2" id="KW-1133">Transmembrane helix</keyword>
<keyword evidence="2" id="KW-0812">Transmembrane</keyword>
<reference evidence="4" key="1">
    <citation type="submission" date="2017-09" db="EMBL/GenBank/DDBJ databases">
        <title>Depth-based differentiation of microbial function through sediment-hosted aquifers and enrichment of novel symbionts in the deep terrestrial subsurface.</title>
        <authorList>
            <person name="Probst A.J."/>
            <person name="Ladd B."/>
            <person name="Jarett J.K."/>
            <person name="Geller-Mcgrath D.E."/>
            <person name="Sieber C.M.K."/>
            <person name="Emerson J.B."/>
            <person name="Anantharaman K."/>
            <person name="Thomas B.C."/>
            <person name="Malmstrom R."/>
            <person name="Stieglmeier M."/>
            <person name="Klingl A."/>
            <person name="Woyke T."/>
            <person name="Ryan C.M."/>
            <person name="Banfield J.F."/>
        </authorList>
    </citation>
    <scope>NUCLEOTIDE SEQUENCE [LARGE SCALE GENOMIC DNA]</scope>
</reference>
<evidence type="ECO:0000313" key="4">
    <source>
        <dbReference type="Proteomes" id="UP000228775"/>
    </source>
</evidence>
<feature type="region of interest" description="Disordered" evidence="1">
    <location>
        <begin position="95"/>
        <end position="124"/>
    </location>
</feature>
<dbReference type="EMBL" id="PEVY01000045">
    <property type="protein sequence ID" value="PIU75196.1"/>
    <property type="molecule type" value="Genomic_DNA"/>
</dbReference>
<comment type="caution">
    <text evidence="3">The sequence shown here is derived from an EMBL/GenBank/DDBJ whole genome shotgun (WGS) entry which is preliminary data.</text>
</comment>
<evidence type="ECO:0000313" key="3">
    <source>
        <dbReference type="EMBL" id="PIU75196.1"/>
    </source>
</evidence>
<accession>A0A2M7AX89</accession>
<name>A0A2M7AX89_9BACT</name>